<keyword evidence="2" id="KW-1185">Reference proteome</keyword>
<name>A0A3S9T0P3_9FIRM</name>
<sequence>MKRGILFVVLIVILVVYLMNYALTVPTLNTDTKLSGYVKQEIKTTTFEIYLAGFVYPDPGPDTSSLGFSTSA</sequence>
<organism evidence="1 2">
    <name type="scientific">Anoxybacter fermentans</name>
    <dbReference type="NCBI Taxonomy" id="1323375"/>
    <lineage>
        <taxon>Bacteria</taxon>
        <taxon>Bacillati</taxon>
        <taxon>Bacillota</taxon>
        <taxon>Clostridia</taxon>
        <taxon>Halanaerobiales</taxon>
        <taxon>Anoxybacter</taxon>
    </lineage>
</organism>
<dbReference type="RefSeq" id="WP_127017532.1">
    <property type="nucleotide sequence ID" value="NZ_CP016379.1"/>
</dbReference>
<protein>
    <submittedName>
        <fullName evidence="1">Uncharacterized protein</fullName>
    </submittedName>
</protein>
<dbReference type="AlphaFoldDB" id="A0A3S9T0P3"/>
<evidence type="ECO:0000313" key="1">
    <source>
        <dbReference type="EMBL" id="AZR74176.1"/>
    </source>
</evidence>
<dbReference type="Proteomes" id="UP000267250">
    <property type="component" value="Chromosome"/>
</dbReference>
<evidence type="ECO:0000313" key="2">
    <source>
        <dbReference type="Proteomes" id="UP000267250"/>
    </source>
</evidence>
<accession>A0A3S9T0P3</accession>
<proteinExistence type="predicted"/>
<reference evidence="1 2" key="1">
    <citation type="submission" date="2016-07" db="EMBL/GenBank/DDBJ databases">
        <title>Genome and transcriptome analysis of iron-reducing fermentative bacteria Anoxybacter fermentans.</title>
        <authorList>
            <person name="Zeng X."/>
            <person name="Shao Z."/>
        </authorList>
    </citation>
    <scope>NUCLEOTIDE SEQUENCE [LARGE SCALE GENOMIC DNA]</scope>
    <source>
        <strain evidence="1 2">DY22613</strain>
    </source>
</reference>
<dbReference type="KEGG" id="aft:BBF96_12685"/>
<dbReference type="EMBL" id="CP016379">
    <property type="protein sequence ID" value="AZR74176.1"/>
    <property type="molecule type" value="Genomic_DNA"/>
</dbReference>
<gene>
    <name evidence="1" type="ORF">BBF96_12685</name>
</gene>